<dbReference type="PRINTS" id="PR00320">
    <property type="entry name" value="GPROTEINBRPT"/>
</dbReference>
<accession>A0A9P8RPK3</accession>
<feature type="repeat" description="WD" evidence="3">
    <location>
        <begin position="816"/>
        <end position="848"/>
    </location>
</feature>
<dbReference type="InterPro" id="IPR001680">
    <property type="entry name" value="WD40_rpt"/>
</dbReference>
<dbReference type="SUPFAM" id="SSF50978">
    <property type="entry name" value="WD40 repeat-like"/>
    <property type="match status" value="2"/>
</dbReference>
<keyword evidence="6" id="KW-1185">Reference proteome</keyword>
<keyword evidence="1 3" id="KW-0853">WD repeat</keyword>
<feature type="domain" description="NACHT" evidence="4">
    <location>
        <begin position="76"/>
        <end position="219"/>
    </location>
</feature>
<reference evidence="5" key="1">
    <citation type="journal article" date="2021" name="Nat. Commun.">
        <title>Genetic determinants of endophytism in the Arabidopsis root mycobiome.</title>
        <authorList>
            <person name="Mesny F."/>
            <person name="Miyauchi S."/>
            <person name="Thiergart T."/>
            <person name="Pickel B."/>
            <person name="Atanasova L."/>
            <person name="Karlsson M."/>
            <person name="Huettel B."/>
            <person name="Barry K.W."/>
            <person name="Haridas S."/>
            <person name="Chen C."/>
            <person name="Bauer D."/>
            <person name="Andreopoulos W."/>
            <person name="Pangilinan J."/>
            <person name="LaButti K."/>
            <person name="Riley R."/>
            <person name="Lipzen A."/>
            <person name="Clum A."/>
            <person name="Drula E."/>
            <person name="Henrissat B."/>
            <person name="Kohler A."/>
            <person name="Grigoriev I.V."/>
            <person name="Martin F.M."/>
            <person name="Hacquard S."/>
        </authorList>
    </citation>
    <scope>NUCLEOTIDE SEQUENCE</scope>
    <source>
        <strain evidence="5">MPI-SDFR-AT-0073</strain>
    </source>
</reference>
<dbReference type="InterPro" id="IPR020472">
    <property type="entry name" value="WD40_PAC1"/>
</dbReference>
<keyword evidence="2" id="KW-0677">Repeat</keyword>
<feature type="repeat" description="WD" evidence="3">
    <location>
        <begin position="652"/>
        <end position="684"/>
    </location>
</feature>
<dbReference type="PROSITE" id="PS50294">
    <property type="entry name" value="WD_REPEATS_REGION"/>
    <property type="match status" value="11"/>
</dbReference>
<sequence>MMNSTRDITLSGQARLQVGNVYNDYQSDASNVHPLIVYDAMFDSHAEEFNARCLDDTRVDLLRDITEWADNPCGEPIYWLNGMAGTGKSTVSRTIAERFNERGILGASFFFKRGEADRGTATFFFTTLAAQLGLKVPQIAASFRAARDTDPNFRKALREQFDKLILQPFSEFYDAHTLLLVVDAFDECNGDDDIKRIIQLLSQMQSSHVRLKTFITSRPELPIRLGFTNIKGKYQNLILHEIPAPVIEHDICTFFKHELVKVRDSYNDVMPEDVRLPSDWPGQTVLSTLVHMAVPLFIFAATICRFIDDDQVLDPKSQLEKVLQYRETTPGSGLGQLGPTYLPVLNQLVRNAKSKNRTLNEFRDIVGPIVLLAEPLSISSLSAFLNHTQQFICAKLSRLHSVIDIPSKTNSPVKMFHLSFRDFLVNRDHTHDFSIDEIDYHTKIADRCLQIMNDSLRRKDICGLRAPGSRCADAASKISTYLPAHIRYACLYWVHHLQQSNGRLRDLDPVHKFLNHHFLHWLEALCLLGKVNESIEMVNTLQRLVEFLHDASRFILNYALIISQFPLQLYFSAIIFSPIQSKIRKTFIKERLKRVSLPKADAEWRACLQTFEGHSDWVNSVVFSPDGQLLASASGDKTIKLWDRTGACLQTFEGHSSPVSSVVFSPDGQLLASASDDKTVKLWDRTGACLQTFEGHSNWVNSVVFSPDGQLLASASDDETIKLWDRTGACLQTFEGHSSPVNSVVFSPDGQLLASASEDDTIKLWDRTGAYLQTFEGHSNPVSSIVFSPDGQLLASASGDKTIKLWDRTGACLQTFEGHSSPVNSVVFSPDGQLLASASDDKTIKLWDRTGACLQTFEGHSSPVSSVVFSPDGQLLASASDDETIKLWDRTGACLQTFEGHSSPVSSVVFSPDGQLLASASDDKTVKLWDRTGACLQTFEGHSNWVNSVVFSPDGQLLASASDDKTIKLWDRTGACLQTFEGHSSPVSSVVFSPDGQLLASASDDETIKLWDRTGACLQTFEGHSSPVSSVVFSPDGQLLASASEDDTIKLWDRTGACLQTYSLNADCTWILHNRAKMLWLPPDYRPGVSAVAGSAVAIGCISGRVVLLDFSEDESV</sequence>
<evidence type="ECO:0000256" key="2">
    <source>
        <dbReference type="ARBA" id="ARBA00022737"/>
    </source>
</evidence>
<dbReference type="InterPro" id="IPR015943">
    <property type="entry name" value="WD40/YVTN_repeat-like_dom_sf"/>
</dbReference>
<dbReference type="InterPro" id="IPR027417">
    <property type="entry name" value="P-loop_NTPase"/>
</dbReference>
<dbReference type="GeneID" id="70127392"/>
<dbReference type="AlphaFoldDB" id="A0A9P8RPK3"/>
<gene>
    <name evidence="5" type="ORF">BKA67DRAFT_523744</name>
</gene>
<dbReference type="RefSeq" id="XP_045953839.1">
    <property type="nucleotide sequence ID" value="XM_046098500.1"/>
</dbReference>
<name>A0A9P8RPK3_9PEZI</name>
<dbReference type="InterPro" id="IPR007111">
    <property type="entry name" value="NACHT_NTPase"/>
</dbReference>
<dbReference type="Pfam" id="PF00400">
    <property type="entry name" value="WD40"/>
    <property type="match status" value="11"/>
</dbReference>
<evidence type="ECO:0000313" key="5">
    <source>
        <dbReference type="EMBL" id="KAH6647327.1"/>
    </source>
</evidence>
<feature type="repeat" description="WD" evidence="3">
    <location>
        <begin position="611"/>
        <end position="643"/>
    </location>
</feature>
<dbReference type="Pfam" id="PF24883">
    <property type="entry name" value="NPHP3_N"/>
    <property type="match status" value="1"/>
</dbReference>
<evidence type="ECO:0000256" key="3">
    <source>
        <dbReference type="PROSITE-ProRule" id="PRU00221"/>
    </source>
</evidence>
<dbReference type="PANTHER" id="PTHR44019:SF8">
    <property type="entry name" value="POC1 CENTRIOLAR PROTEIN HOMOLOG"/>
    <property type="match status" value="1"/>
</dbReference>
<organism evidence="5 6">
    <name type="scientific">Truncatella angustata</name>
    <dbReference type="NCBI Taxonomy" id="152316"/>
    <lineage>
        <taxon>Eukaryota</taxon>
        <taxon>Fungi</taxon>
        <taxon>Dikarya</taxon>
        <taxon>Ascomycota</taxon>
        <taxon>Pezizomycotina</taxon>
        <taxon>Sordariomycetes</taxon>
        <taxon>Xylariomycetidae</taxon>
        <taxon>Amphisphaeriales</taxon>
        <taxon>Sporocadaceae</taxon>
        <taxon>Truncatella</taxon>
    </lineage>
</organism>
<feature type="repeat" description="WD" evidence="3">
    <location>
        <begin position="939"/>
        <end position="971"/>
    </location>
</feature>
<dbReference type="EMBL" id="JAGPXC010000008">
    <property type="protein sequence ID" value="KAH6647327.1"/>
    <property type="molecule type" value="Genomic_DNA"/>
</dbReference>
<feature type="repeat" description="WD" evidence="3">
    <location>
        <begin position="980"/>
        <end position="1012"/>
    </location>
</feature>
<evidence type="ECO:0000256" key="1">
    <source>
        <dbReference type="ARBA" id="ARBA00022574"/>
    </source>
</evidence>
<evidence type="ECO:0000259" key="4">
    <source>
        <dbReference type="PROSITE" id="PS50837"/>
    </source>
</evidence>
<feature type="repeat" description="WD" evidence="3">
    <location>
        <begin position="898"/>
        <end position="930"/>
    </location>
</feature>
<dbReference type="InterPro" id="IPR056884">
    <property type="entry name" value="NPHP3-like_N"/>
</dbReference>
<dbReference type="OrthoDB" id="674604at2759"/>
<feature type="repeat" description="WD" evidence="3">
    <location>
        <begin position="857"/>
        <end position="889"/>
    </location>
</feature>
<dbReference type="PROSITE" id="PS50082">
    <property type="entry name" value="WD_REPEATS_2"/>
    <property type="match status" value="11"/>
</dbReference>
<proteinExistence type="predicted"/>
<dbReference type="SMART" id="SM00320">
    <property type="entry name" value="WD40"/>
    <property type="match status" value="11"/>
</dbReference>
<dbReference type="Gene3D" id="2.130.10.10">
    <property type="entry name" value="YVTN repeat-like/Quinoprotein amine dehydrogenase"/>
    <property type="match status" value="6"/>
</dbReference>
<dbReference type="CDD" id="cd00200">
    <property type="entry name" value="WD40"/>
    <property type="match status" value="2"/>
</dbReference>
<feature type="repeat" description="WD" evidence="3">
    <location>
        <begin position="734"/>
        <end position="766"/>
    </location>
</feature>
<evidence type="ECO:0000313" key="6">
    <source>
        <dbReference type="Proteomes" id="UP000758603"/>
    </source>
</evidence>
<protein>
    <submittedName>
        <fullName evidence="5">WD40-repeat-containing domain protein</fullName>
    </submittedName>
</protein>
<feature type="repeat" description="WD" evidence="3">
    <location>
        <begin position="775"/>
        <end position="807"/>
    </location>
</feature>
<dbReference type="Proteomes" id="UP000758603">
    <property type="component" value="Unassembled WGS sequence"/>
</dbReference>
<comment type="caution">
    <text evidence="5">The sequence shown here is derived from an EMBL/GenBank/DDBJ whole genome shotgun (WGS) entry which is preliminary data.</text>
</comment>
<dbReference type="Gene3D" id="3.40.50.300">
    <property type="entry name" value="P-loop containing nucleotide triphosphate hydrolases"/>
    <property type="match status" value="1"/>
</dbReference>
<dbReference type="SUPFAM" id="SSF52540">
    <property type="entry name" value="P-loop containing nucleoside triphosphate hydrolases"/>
    <property type="match status" value="1"/>
</dbReference>
<dbReference type="PANTHER" id="PTHR44019">
    <property type="entry name" value="WD REPEAT-CONTAINING PROTEIN 55"/>
    <property type="match status" value="1"/>
</dbReference>
<feature type="repeat" description="WD" evidence="3">
    <location>
        <begin position="693"/>
        <end position="725"/>
    </location>
</feature>
<dbReference type="InterPro" id="IPR050505">
    <property type="entry name" value="WDR55/POC1"/>
</dbReference>
<dbReference type="PROSITE" id="PS50837">
    <property type="entry name" value="NACHT"/>
    <property type="match status" value="1"/>
</dbReference>
<feature type="repeat" description="WD" evidence="3">
    <location>
        <begin position="1021"/>
        <end position="1053"/>
    </location>
</feature>
<dbReference type="InterPro" id="IPR036322">
    <property type="entry name" value="WD40_repeat_dom_sf"/>
</dbReference>